<dbReference type="GO" id="GO:0000750">
    <property type="term" value="P:pheromone-dependent signal transduction involved in conjugation with cellular fusion"/>
    <property type="evidence" value="ECO:0007669"/>
    <property type="project" value="TreeGrafter"/>
</dbReference>
<evidence type="ECO:0000256" key="2">
    <source>
        <dbReference type="SAM" id="Phobius"/>
    </source>
</evidence>
<reference evidence="4" key="4">
    <citation type="journal article" date="2015" name="G3 (Bethesda)">
        <title>Genome sequences of three phytopathogenic species of the Magnaporthaceae family of fungi.</title>
        <authorList>
            <person name="Okagaki L.H."/>
            <person name="Nunes C.C."/>
            <person name="Sailsbery J."/>
            <person name="Clay B."/>
            <person name="Brown D."/>
            <person name="John T."/>
            <person name="Oh Y."/>
            <person name="Young N."/>
            <person name="Fitzgerald M."/>
            <person name="Haas B.J."/>
            <person name="Zeng Q."/>
            <person name="Young S."/>
            <person name="Adiconis X."/>
            <person name="Fan L."/>
            <person name="Levin J.Z."/>
            <person name="Mitchell T.K."/>
            <person name="Okubara P.A."/>
            <person name="Farman M.L."/>
            <person name="Kohn L.M."/>
            <person name="Birren B."/>
            <person name="Ma L.-J."/>
            <person name="Dean R.A."/>
        </authorList>
    </citation>
    <scope>NUCLEOTIDE SEQUENCE</scope>
    <source>
        <strain evidence="4">R3-111a-1</strain>
    </source>
</reference>
<sequence length="411" mass="45322">MASDSAALPAMGITDDPRMQSINITGPDGEPFPVPMAEINTANLYLVRVSTVYASQIGACFVMLAVVLAMTPKHRFARVPTLINMVNLALAVVRLTLLATYFSSSWVEMYTFYSGDVRFVTADDWRISLVATALSIPQTLLVLSALIVQAWSMVQLWPGLWKWSATAVSALVSLASFGFKCASVSVQIRVIMEPFDVTPLLWIRLTDVSLMTATIAWFCFLFNVRLVMHMWTNRSILPTTRGLTSMDVLVMVNGVLMFIPVVFTAFQFVEVAFLESGSLVLTTVVLALPFAALVAQRLSVNPASQHRGSRDTDENTLGSKKRFLDDFSHHSTTGGPRSRQHSQQGAMLNTQIAAGPRSPGVPMRQRSADPIDLELQRIDDEDDNGDGQLQEKHAAGGVRVNRSIERREERI</sequence>
<dbReference type="CDD" id="cd14939">
    <property type="entry name" value="7tmD_STE2"/>
    <property type="match status" value="1"/>
</dbReference>
<organism evidence="3">
    <name type="scientific">Gaeumannomyces tritici (strain R3-111a-1)</name>
    <name type="common">Wheat and barley take-all root rot fungus</name>
    <name type="synonym">Gaeumannomyces graminis var. tritici</name>
    <dbReference type="NCBI Taxonomy" id="644352"/>
    <lineage>
        <taxon>Eukaryota</taxon>
        <taxon>Fungi</taxon>
        <taxon>Dikarya</taxon>
        <taxon>Ascomycota</taxon>
        <taxon>Pezizomycotina</taxon>
        <taxon>Sordariomycetes</taxon>
        <taxon>Sordariomycetidae</taxon>
        <taxon>Magnaporthales</taxon>
        <taxon>Magnaporthaceae</taxon>
        <taxon>Gaeumannomyces</taxon>
    </lineage>
</organism>
<keyword evidence="2" id="KW-0812">Transmembrane</keyword>
<reference evidence="3" key="2">
    <citation type="submission" date="2010-07" db="EMBL/GenBank/DDBJ databases">
        <authorList>
            <consortium name="The Broad Institute Genome Sequencing Platform"/>
            <consortium name="Broad Institute Genome Sequencing Center for Infectious Disease"/>
            <person name="Ma L.-J."/>
            <person name="Dead R."/>
            <person name="Young S."/>
            <person name="Zeng Q."/>
            <person name="Koehrsen M."/>
            <person name="Alvarado L."/>
            <person name="Berlin A."/>
            <person name="Chapman S.B."/>
            <person name="Chen Z."/>
            <person name="Freedman E."/>
            <person name="Gellesch M."/>
            <person name="Goldberg J."/>
            <person name="Griggs A."/>
            <person name="Gujja S."/>
            <person name="Heilman E.R."/>
            <person name="Heiman D."/>
            <person name="Hepburn T."/>
            <person name="Howarth C."/>
            <person name="Jen D."/>
            <person name="Larson L."/>
            <person name="Mehta T."/>
            <person name="Neiman D."/>
            <person name="Pearson M."/>
            <person name="Roberts A."/>
            <person name="Saif S."/>
            <person name="Shea T."/>
            <person name="Shenoy N."/>
            <person name="Sisk P."/>
            <person name="Stolte C."/>
            <person name="Sykes S."/>
            <person name="Walk T."/>
            <person name="White J."/>
            <person name="Yandava C."/>
            <person name="Haas B."/>
            <person name="Nusbaum C."/>
            <person name="Birren B."/>
        </authorList>
    </citation>
    <scope>NUCLEOTIDE SEQUENCE</scope>
    <source>
        <strain evidence="3">R3-111a-1</strain>
    </source>
</reference>
<feature type="region of interest" description="Disordered" evidence="1">
    <location>
        <begin position="325"/>
        <end position="346"/>
    </location>
</feature>
<dbReference type="Gene3D" id="1.10.287.920">
    <property type="entry name" value="Pheromone alpha factor receptor"/>
    <property type="match status" value="1"/>
</dbReference>
<dbReference type="eggNOG" id="ENOG502QTV4">
    <property type="taxonomic scope" value="Eukaryota"/>
</dbReference>
<dbReference type="VEuPathDB" id="FungiDB:GGTG_09724"/>
<dbReference type="InterPro" id="IPR027458">
    <property type="entry name" value="STE2_TM1-TM2_sf"/>
</dbReference>
<dbReference type="OrthoDB" id="5402633at2759"/>
<dbReference type="InterPro" id="IPR000366">
    <property type="entry name" value="GPCR_STE2"/>
</dbReference>
<keyword evidence="2" id="KW-0472">Membrane</keyword>
<evidence type="ECO:0000313" key="3">
    <source>
        <dbReference type="EMBL" id="EJT72872.1"/>
    </source>
</evidence>
<feature type="compositionally biased region" description="Basic and acidic residues" evidence="1">
    <location>
        <begin position="402"/>
        <end position="411"/>
    </location>
</feature>
<gene>
    <name evidence="4" type="primary">20350182</name>
    <name evidence="3" type="ORF">GGTG_09724</name>
</gene>
<feature type="transmembrane region" description="Helical" evidence="2">
    <location>
        <begin position="280"/>
        <end position="300"/>
    </location>
</feature>
<name>J3P889_GAET3</name>
<protein>
    <recommendedName>
        <fullName evidence="6">Pheromone receptor</fullName>
    </recommendedName>
</protein>
<dbReference type="EnsemblFungi" id="EJT72872">
    <property type="protein sequence ID" value="EJT72872"/>
    <property type="gene ID" value="GGTG_09724"/>
</dbReference>
<dbReference type="EMBL" id="GL385399">
    <property type="protein sequence ID" value="EJT72872.1"/>
    <property type="molecule type" value="Genomic_DNA"/>
</dbReference>
<feature type="transmembrane region" description="Helical" evidence="2">
    <location>
        <begin position="248"/>
        <end position="268"/>
    </location>
</feature>
<keyword evidence="2" id="KW-1133">Transmembrane helix</keyword>
<dbReference type="RefSeq" id="XP_009225846.1">
    <property type="nucleotide sequence ID" value="XM_009227582.1"/>
</dbReference>
<feature type="transmembrane region" description="Helical" evidence="2">
    <location>
        <begin position="163"/>
        <end position="188"/>
    </location>
</feature>
<feature type="compositionally biased region" description="Polar residues" evidence="1">
    <location>
        <begin position="330"/>
        <end position="346"/>
    </location>
</feature>
<dbReference type="GeneID" id="20350182"/>
<reference evidence="3" key="3">
    <citation type="submission" date="2010-09" db="EMBL/GenBank/DDBJ databases">
        <title>Annotation of Gaeumannomyces graminis var. tritici R3-111a-1.</title>
        <authorList>
            <consortium name="The Broad Institute Genome Sequencing Platform"/>
            <person name="Ma L.-J."/>
            <person name="Dead R."/>
            <person name="Young S.K."/>
            <person name="Zeng Q."/>
            <person name="Gargeya S."/>
            <person name="Fitzgerald M."/>
            <person name="Haas B."/>
            <person name="Abouelleil A."/>
            <person name="Alvarado L."/>
            <person name="Arachchi H.M."/>
            <person name="Berlin A."/>
            <person name="Brown A."/>
            <person name="Chapman S.B."/>
            <person name="Chen Z."/>
            <person name="Dunbar C."/>
            <person name="Freedman E."/>
            <person name="Gearin G."/>
            <person name="Gellesch M."/>
            <person name="Goldberg J."/>
            <person name="Griggs A."/>
            <person name="Gujja S."/>
            <person name="Heiman D."/>
            <person name="Howarth C."/>
            <person name="Larson L."/>
            <person name="Lui A."/>
            <person name="MacDonald P.J.P."/>
            <person name="Mehta T."/>
            <person name="Montmayeur A."/>
            <person name="Murphy C."/>
            <person name="Neiman D."/>
            <person name="Pearson M."/>
            <person name="Priest M."/>
            <person name="Roberts A."/>
            <person name="Saif S."/>
            <person name="Shea T."/>
            <person name="Shenoy N."/>
            <person name="Sisk P."/>
            <person name="Stolte C."/>
            <person name="Sykes S."/>
            <person name="Yandava C."/>
            <person name="Wortman J."/>
            <person name="Nusbaum C."/>
            <person name="Birren B."/>
        </authorList>
    </citation>
    <scope>NUCLEOTIDE SEQUENCE</scope>
    <source>
        <strain evidence="3">R3-111a-1</strain>
    </source>
</reference>
<proteinExistence type="predicted"/>
<keyword evidence="5" id="KW-1185">Reference proteome</keyword>
<dbReference type="AlphaFoldDB" id="J3P889"/>
<feature type="transmembrane region" description="Helical" evidence="2">
    <location>
        <begin position="208"/>
        <end position="227"/>
    </location>
</feature>
<evidence type="ECO:0000313" key="4">
    <source>
        <dbReference type="EnsemblFungi" id="EJT72872"/>
    </source>
</evidence>
<dbReference type="Proteomes" id="UP000006039">
    <property type="component" value="Unassembled WGS sequence"/>
</dbReference>
<dbReference type="HOGENOM" id="CLU_035056_0_1_1"/>
<feature type="transmembrane region" description="Helical" evidence="2">
    <location>
        <begin position="82"/>
        <end position="107"/>
    </location>
</feature>
<dbReference type="GO" id="GO:0038038">
    <property type="term" value="C:G protein-coupled receptor homodimeric complex"/>
    <property type="evidence" value="ECO:0007669"/>
    <property type="project" value="TreeGrafter"/>
</dbReference>
<reference evidence="4" key="5">
    <citation type="submission" date="2018-04" db="UniProtKB">
        <authorList>
            <consortium name="EnsemblFungi"/>
        </authorList>
    </citation>
    <scope>IDENTIFICATION</scope>
    <source>
        <strain evidence="4">R3-111a-1</strain>
    </source>
</reference>
<feature type="region of interest" description="Disordered" evidence="1">
    <location>
        <begin position="377"/>
        <end position="411"/>
    </location>
</feature>
<evidence type="ECO:0000256" key="1">
    <source>
        <dbReference type="SAM" id="MobiDB-lite"/>
    </source>
</evidence>
<feature type="transmembrane region" description="Helical" evidence="2">
    <location>
        <begin position="52"/>
        <end position="70"/>
    </location>
</feature>
<dbReference type="PANTHER" id="PTHR28009:SF1">
    <property type="entry name" value="PHEROMONE ALPHA FACTOR RECEPTOR"/>
    <property type="match status" value="1"/>
</dbReference>
<evidence type="ECO:0000313" key="5">
    <source>
        <dbReference type="Proteomes" id="UP000006039"/>
    </source>
</evidence>
<accession>J3P889</accession>
<dbReference type="PANTHER" id="PTHR28009">
    <property type="entry name" value="PHEROMONE ALPHA FACTOR RECEPTOR"/>
    <property type="match status" value="1"/>
</dbReference>
<dbReference type="Pfam" id="PF02116">
    <property type="entry name" value="STE2"/>
    <property type="match status" value="1"/>
</dbReference>
<evidence type="ECO:0008006" key="6">
    <source>
        <dbReference type="Google" id="ProtNLM"/>
    </source>
</evidence>
<dbReference type="GO" id="GO:0004932">
    <property type="term" value="F:mating-type factor pheromone receptor activity"/>
    <property type="evidence" value="ECO:0007669"/>
    <property type="project" value="InterPro"/>
</dbReference>
<dbReference type="STRING" id="644352.J3P889"/>
<reference evidence="5" key="1">
    <citation type="submission" date="2010-07" db="EMBL/GenBank/DDBJ databases">
        <title>The genome sequence of Gaeumannomyces graminis var. tritici strain R3-111a-1.</title>
        <authorList>
            <consortium name="The Broad Institute Genome Sequencing Platform"/>
            <person name="Ma L.-J."/>
            <person name="Dead R."/>
            <person name="Young S."/>
            <person name="Zeng Q."/>
            <person name="Koehrsen M."/>
            <person name="Alvarado L."/>
            <person name="Berlin A."/>
            <person name="Chapman S.B."/>
            <person name="Chen Z."/>
            <person name="Freedman E."/>
            <person name="Gellesch M."/>
            <person name="Goldberg J."/>
            <person name="Griggs A."/>
            <person name="Gujja S."/>
            <person name="Heilman E.R."/>
            <person name="Heiman D."/>
            <person name="Hepburn T."/>
            <person name="Howarth C."/>
            <person name="Jen D."/>
            <person name="Larson L."/>
            <person name="Mehta T."/>
            <person name="Neiman D."/>
            <person name="Pearson M."/>
            <person name="Roberts A."/>
            <person name="Saif S."/>
            <person name="Shea T."/>
            <person name="Shenoy N."/>
            <person name="Sisk P."/>
            <person name="Stolte C."/>
            <person name="Sykes S."/>
            <person name="Walk T."/>
            <person name="White J."/>
            <person name="Yandava C."/>
            <person name="Haas B."/>
            <person name="Nusbaum C."/>
            <person name="Birren B."/>
        </authorList>
    </citation>
    <scope>NUCLEOTIDE SEQUENCE [LARGE SCALE GENOMIC DNA]</scope>
    <source>
        <strain evidence="5">R3-111a-1</strain>
    </source>
</reference>
<feature type="transmembrane region" description="Helical" evidence="2">
    <location>
        <begin position="127"/>
        <end position="151"/>
    </location>
</feature>